<keyword evidence="4 5" id="KW-0472">Membrane</keyword>
<dbReference type="InterPro" id="IPR049452">
    <property type="entry name" value="Anoctamin_TM"/>
</dbReference>
<proteinExistence type="predicted"/>
<evidence type="ECO:0000259" key="6">
    <source>
        <dbReference type="Pfam" id="PF04547"/>
    </source>
</evidence>
<evidence type="ECO:0000256" key="1">
    <source>
        <dbReference type="ARBA" id="ARBA00004141"/>
    </source>
</evidence>
<protein>
    <recommendedName>
        <fullName evidence="6">Anoctamin transmembrane domain-containing protein</fullName>
    </recommendedName>
</protein>
<evidence type="ECO:0000313" key="7">
    <source>
        <dbReference type="EMBL" id="CAK0794440.1"/>
    </source>
</evidence>
<feature type="transmembrane region" description="Helical" evidence="5">
    <location>
        <begin position="516"/>
        <end position="537"/>
    </location>
</feature>
<evidence type="ECO:0000313" key="8">
    <source>
        <dbReference type="Proteomes" id="UP001189429"/>
    </source>
</evidence>
<evidence type="ECO:0000256" key="4">
    <source>
        <dbReference type="ARBA" id="ARBA00023136"/>
    </source>
</evidence>
<keyword evidence="3 5" id="KW-1133">Transmembrane helix</keyword>
<keyword evidence="8" id="KW-1185">Reference proteome</keyword>
<feature type="transmembrane region" description="Helical" evidence="5">
    <location>
        <begin position="397"/>
        <end position="419"/>
    </location>
</feature>
<dbReference type="InterPro" id="IPR007632">
    <property type="entry name" value="Anoctamin"/>
</dbReference>
<accession>A0ABN9PRP0</accession>
<evidence type="ECO:0000256" key="3">
    <source>
        <dbReference type="ARBA" id="ARBA00022989"/>
    </source>
</evidence>
<dbReference type="Pfam" id="PF04547">
    <property type="entry name" value="Anoctamin"/>
    <property type="match status" value="1"/>
</dbReference>
<evidence type="ECO:0000256" key="2">
    <source>
        <dbReference type="ARBA" id="ARBA00022692"/>
    </source>
</evidence>
<comment type="subcellular location">
    <subcellularLocation>
        <location evidence="1">Membrane</location>
        <topology evidence="1">Multi-pass membrane protein</topology>
    </subcellularLocation>
</comment>
<name>A0ABN9PRP0_9DINO</name>
<dbReference type="Proteomes" id="UP001189429">
    <property type="component" value="Unassembled WGS sequence"/>
</dbReference>
<gene>
    <name evidence="7" type="ORF">PCOR1329_LOCUS4434</name>
</gene>
<feature type="domain" description="Anoctamin transmembrane" evidence="6">
    <location>
        <begin position="389"/>
        <end position="537"/>
    </location>
</feature>
<dbReference type="PANTHER" id="PTHR12308">
    <property type="entry name" value="ANOCTAMIN"/>
    <property type="match status" value="1"/>
</dbReference>
<evidence type="ECO:0000256" key="5">
    <source>
        <dbReference type="SAM" id="Phobius"/>
    </source>
</evidence>
<feature type="transmembrane region" description="Helical" evidence="5">
    <location>
        <begin position="439"/>
        <end position="459"/>
    </location>
</feature>
<dbReference type="EMBL" id="CAUYUJ010001144">
    <property type="protein sequence ID" value="CAK0794440.1"/>
    <property type="molecule type" value="Genomic_DNA"/>
</dbReference>
<feature type="non-terminal residue" evidence="7">
    <location>
        <position position="556"/>
    </location>
</feature>
<keyword evidence="2 5" id="KW-0812">Transmembrane</keyword>
<dbReference type="PANTHER" id="PTHR12308:SF73">
    <property type="entry name" value="ANOCTAMIN"/>
    <property type="match status" value="1"/>
</dbReference>
<sequence>MQRRDDRCSSSEGCARVALEFTNINSPVTVTNINAPVTVLVNGRTQVPPDVLLRQAHEQLQQHAGTAHCGPEVTDHHLCQQGRGARRTMPEVAAKPRASGSGPGCYLPDLVIVFPLQGSRVIPARKLSPLLQDVLVLDDGADDDDVLGGQIGIYYELKKLRARGTDVTLQEVREALLADLKRYLAKQYCSMQSFQSRDDDEHFLLISLGDPLLKAQDDDVAKTFAHNKRYSFQTNFTATNASEKLKVKQSMTSELDATYLEFDRDLVEDAEDVFGLFKHEGSKSKILGLFRQYSDGLAGTPGSFMRTVDRVRLLVGSLEQLFDLEDCQGQGVISTYYAVHKATKLREFRWGQQPSRADFRMGHVPWANFRVCETLQGILPQYGPPVQEIRDYFGEMIGFYFAWLHYTTMAIVWVLPFAVCFDVLTQIHDERETPEQKRIVAAIYLGSAVCLSVWSDMYLKFWARRANHYKELWGLSNLDSGDVKRPDYRGDPKPNPVNENVLTKVYNPWFQRGVDCVAISVTSIFLGVVMATVVWIYEQEDTLGKFITSNLLSVQI</sequence>
<organism evidence="7 8">
    <name type="scientific">Prorocentrum cordatum</name>
    <dbReference type="NCBI Taxonomy" id="2364126"/>
    <lineage>
        <taxon>Eukaryota</taxon>
        <taxon>Sar</taxon>
        <taxon>Alveolata</taxon>
        <taxon>Dinophyceae</taxon>
        <taxon>Prorocentrales</taxon>
        <taxon>Prorocentraceae</taxon>
        <taxon>Prorocentrum</taxon>
    </lineage>
</organism>
<reference evidence="7" key="1">
    <citation type="submission" date="2023-10" db="EMBL/GenBank/DDBJ databases">
        <authorList>
            <person name="Chen Y."/>
            <person name="Shah S."/>
            <person name="Dougan E. K."/>
            <person name="Thang M."/>
            <person name="Chan C."/>
        </authorList>
    </citation>
    <scope>NUCLEOTIDE SEQUENCE [LARGE SCALE GENOMIC DNA]</scope>
</reference>
<comment type="caution">
    <text evidence="7">The sequence shown here is derived from an EMBL/GenBank/DDBJ whole genome shotgun (WGS) entry which is preliminary data.</text>
</comment>